<reference evidence="1 2" key="1">
    <citation type="submission" date="2024-10" db="EMBL/GenBank/DDBJ databases">
        <title>The Natural Products Discovery Center: Release of the First 8490 Sequenced Strains for Exploring Actinobacteria Biosynthetic Diversity.</title>
        <authorList>
            <person name="Kalkreuter E."/>
            <person name="Kautsar S.A."/>
            <person name="Yang D."/>
            <person name="Bader C.D."/>
            <person name="Teijaro C.N."/>
            <person name="Fluegel L."/>
            <person name="Davis C.M."/>
            <person name="Simpson J.R."/>
            <person name="Lauterbach L."/>
            <person name="Steele A.D."/>
            <person name="Gui C."/>
            <person name="Meng S."/>
            <person name="Li G."/>
            <person name="Viehrig K."/>
            <person name="Ye F."/>
            <person name="Su P."/>
            <person name="Kiefer A.F."/>
            <person name="Nichols A."/>
            <person name="Cepeda A.J."/>
            <person name="Yan W."/>
            <person name="Fan B."/>
            <person name="Jiang Y."/>
            <person name="Adhikari A."/>
            <person name="Zheng C.-J."/>
            <person name="Schuster L."/>
            <person name="Cowan T.M."/>
            <person name="Smanski M.J."/>
            <person name="Chevrette M.G."/>
            <person name="De Carvalho L.P.S."/>
            <person name="Shen B."/>
        </authorList>
    </citation>
    <scope>NUCLEOTIDE SEQUENCE [LARGE SCALE GENOMIC DNA]</scope>
    <source>
        <strain evidence="1 2">NPDC000140</strain>
    </source>
</reference>
<evidence type="ECO:0000313" key="2">
    <source>
        <dbReference type="Proteomes" id="UP001602287"/>
    </source>
</evidence>
<comment type="caution">
    <text evidence="1">The sequence shown here is derived from an EMBL/GenBank/DDBJ whole genome shotgun (WGS) entry which is preliminary data.</text>
</comment>
<name>A0ABW6VZ03_9ACTN</name>
<accession>A0ABW6VZ03</accession>
<sequence>MNAIGRPARPEHARALGIPLTTFAEWTRQYLRDERAGGHRDVRSLWS</sequence>
<protein>
    <recommendedName>
        <fullName evidence="3">Helix-turn-helix domain-containing protein</fullName>
    </recommendedName>
</protein>
<dbReference type="Proteomes" id="UP001602287">
    <property type="component" value="Unassembled WGS sequence"/>
</dbReference>
<keyword evidence="2" id="KW-1185">Reference proteome</keyword>
<dbReference type="GeneID" id="95371923"/>
<gene>
    <name evidence="1" type="ORF">ACFY3B_17175</name>
</gene>
<evidence type="ECO:0008006" key="3">
    <source>
        <dbReference type="Google" id="ProtNLM"/>
    </source>
</evidence>
<proteinExistence type="predicted"/>
<dbReference type="EMBL" id="JBIAZM010000006">
    <property type="protein sequence ID" value="MFF5201329.1"/>
    <property type="molecule type" value="Genomic_DNA"/>
</dbReference>
<dbReference type="RefSeq" id="WP_210858489.1">
    <property type="nucleotide sequence ID" value="NZ_JBEZDH010000006.1"/>
</dbReference>
<evidence type="ECO:0000313" key="1">
    <source>
        <dbReference type="EMBL" id="MFF5201329.1"/>
    </source>
</evidence>
<organism evidence="1 2">
    <name type="scientific">Micromonospora parva</name>
    <dbReference type="NCBI Taxonomy" id="1464048"/>
    <lineage>
        <taxon>Bacteria</taxon>
        <taxon>Bacillati</taxon>
        <taxon>Actinomycetota</taxon>
        <taxon>Actinomycetes</taxon>
        <taxon>Micromonosporales</taxon>
        <taxon>Micromonosporaceae</taxon>
        <taxon>Micromonospora</taxon>
    </lineage>
</organism>